<proteinExistence type="predicted"/>
<sequence>MDVTVSELMELFLQSPLVTWVKTFGPFGSGNQDNLTMYMDLADGIFLNQIMLQIDPRPTNQRINKHVNNDVNLRIQNLTILVRNIKTYYQEVLQQLIVMNLPNVLMIGKDPLSGKSMEEIKKVLLLVLGCAVQCERKEEFIERIKQLDIETQAGIVAHIQEVTHNQENVFDLQWLELPDVAPEELEALSRNMVFHLRRLIDERDECTELIVDLTQERDYLQAQHPPSPIKSSSAESTPSPTSSLSSEEKQHLAVELADTKARLRRVRQELEEKTEQLVDTRHEVDQLVLELQKVKQENIQLAADARSARAYRDELDSLREKANRVERLEMELVRCREKLHDVDFYKARMEELREDNIILIETKAMLEEQLTAARARGDKVHELEKENLQLKSKLHDLELDRDTDKKRIEELLEENMVLEIAQKQSMNESAHLGWELEQLSRNADLSDASRKSFVFELNECASSRILKLEKENQSLQSTIQGLRDASLALEESSLKCGELEKENQQLSKKIKDLEQEKDHLNQAVWSLRERSQVSSEARAKDVEKENRALHQTVTETSSRLSRLELEQQQLHRAFEQAQEKVGRAEELEQELRRLEEEKGKLVQKVSSLKAAGEKADALERESRGLVLENRQLRKSLDALQNVSVQLAGLERDNRQLDEENLELRRMVEAMRFTGAKVAQMERENQELERERQELRQSVELLKALGKKSERLELSYQSLSAENLRLQQSLESGGQKAQARERELRELEAENQALQRDLEALRLANRQLERSEQDRKALEQEVAQLEKDKKLLEKEAKRLWQQVELKDAVLDDSSAKLSAAERESRALDKELARCRDAAGKLKELEKDNRDLTKQVTMHTRTLTTLREDLVQEKLKSQQLSSELDKLSQELEKVGLHKELLLQDDNSTGDTKYKILESINESALKTTLAMKEEKIVFLEAQVEEKASLNHQLQNELQVLKKECEILRQNQEEGKHAQNSFKHPVGALATGHPGKESWGPSHKEATMELLRVKDRAIELERNNAALQAEKQLLKEQLQHLETQNTAFSSQVLTLQKQSAFLQEHNTTLQTQTAQLQVENSTLSSQSASLTAQYTLLQNQQAAKESENESLQKQQEQLTAAYQALLQDHEHLGALHERQSAEYEALIRQHSCLKTLHRNLELEHKELGERHGDLLKHKAELDELEKFVKAEREALQQEQRTSAVAVSENQRLREELDRVNFLHRQLKGEYEELYAHTKELKTSLNNSQLELNRWQAQFDELKEQHQSMDISLTKLDNHCELLSRLKGNLEEENHHLLSQIQLLSQQNQMLLEQNMENKEQYHEEQKQYIDKLNALRRHKEKLEEKIMDQYKFYDPAPKKKNHWIGAKALVKFIKPKKEGSRERLKSTTDSPSRQLESPDPASPSASQPLRSQPENPESTPLGSNCAEEHDTHNGPLGKGPGDLKPKRGSPHRGSLDRKDASADLAVKSWPLELGPRPCSTSAVTTTPSSSTPISRHPGRTKGCNSDDSLCEPSLELEFAHHRQYVSRPGSLESSRNASSDSSPLNLKGSSDQLHGRSESFSSEDLIPSRDTAPPPRDASTPGRPALGRHEYPPPRNGPLPQEGVQKRGVAQPHAAGVRPCSTSPSSEMVTLEEFLEESNRGSPSPDTPSCRDDLLSDYFRKASDLPAIGGQPGPPTRKEGAKMPTSFVAPTIKLAITTSEGKLLKPGQYVRPNFRPAEAEAPPSAPLRQAQPPQSLSLGRPRQATMPPASHTPAGRSTSLSRAFSLASADLLRASGPEACKQEPGGPEASGGRETGSHTLPNSTPPSSHSLARERTPLAGKTGSSCQGPGPRSRPPDMRRFSLAPPKEERLAPLQQSATSPAIATGGGSSSQLQHFSPAVAPAARTKPQPPPHSGEVATVAPVRAGLSPLEGDGAPGQGHSDGLPAKGPGRSPDLAPHGSRAPEDFSRGSSSKSTPASPEPGGDQQTVWYEYGCV</sequence>
<evidence type="ECO:0000313" key="2">
    <source>
        <dbReference type="RefSeq" id="XP_074221231.1"/>
    </source>
</evidence>
<dbReference type="Proteomes" id="UP001732780">
    <property type="component" value="Chromosome 6"/>
</dbReference>
<reference evidence="2" key="1">
    <citation type="submission" date="2025-08" db="UniProtKB">
        <authorList>
            <consortium name="RefSeq"/>
        </authorList>
    </citation>
    <scope>IDENTIFICATION</scope>
    <source>
        <tissue evidence="2">Blood</tissue>
    </source>
</reference>
<dbReference type="RefSeq" id="XP_074221231.1">
    <property type="nucleotide sequence ID" value="XM_074365130.1"/>
</dbReference>
<accession>A0AC58QG27</accession>
<protein>
    <submittedName>
        <fullName evidence="2">Protein Daple isoform X2</fullName>
    </submittedName>
</protein>
<name>A0AC58QG27_CAMBA</name>
<organism evidence="1 2">
    <name type="scientific">Camelus bactrianus</name>
    <name type="common">Bactrian camel</name>
    <dbReference type="NCBI Taxonomy" id="9837"/>
    <lineage>
        <taxon>Eukaryota</taxon>
        <taxon>Metazoa</taxon>
        <taxon>Chordata</taxon>
        <taxon>Craniata</taxon>
        <taxon>Vertebrata</taxon>
        <taxon>Euteleostomi</taxon>
        <taxon>Mammalia</taxon>
        <taxon>Eutheria</taxon>
        <taxon>Laurasiatheria</taxon>
        <taxon>Artiodactyla</taxon>
        <taxon>Tylopoda</taxon>
        <taxon>Camelidae</taxon>
        <taxon>Camelus</taxon>
    </lineage>
</organism>
<keyword evidence="1" id="KW-1185">Reference proteome</keyword>
<gene>
    <name evidence="2" type="primary">CCDC88C</name>
</gene>
<evidence type="ECO:0000313" key="1">
    <source>
        <dbReference type="Proteomes" id="UP001732780"/>
    </source>
</evidence>